<organism evidence="10 11">
    <name type="scientific">Jutongia hominis</name>
    <dbReference type="NCBI Taxonomy" id="2763664"/>
    <lineage>
        <taxon>Bacteria</taxon>
        <taxon>Bacillati</taxon>
        <taxon>Bacillota</taxon>
        <taxon>Clostridia</taxon>
        <taxon>Lachnospirales</taxon>
        <taxon>Lachnospiraceae</taxon>
        <taxon>Jutongia</taxon>
    </lineage>
</organism>
<dbReference type="Pfam" id="PF02368">
    <property type="entry name" value="Big_2"/>
    <property type="match status" value="1"/>
</dbReference>
<name>A0ABR7MS74_9FIRM</name>
<evidence type="ECO:0000256" key="5">
    <source>
        <dbReference type="ARBA" id="ARBA00023295"/>
    </source>
</evidence>
<keyword evidence="11" id="KW-1185">Reference proteome</keyword>
<feature type="domain" description="BIG2" evidence="9">
    <location>
        <begin position="35"/>
        <end position="113"/>
    </location>
</feature>
<comment type="similarity">
    <text evidence="1">Belongs to the glycosyl hydrolase 5 (cellulase A) family.</text>
</comment>
<dbReference type="InterPro" id="IPR017853">
    <property type="entry name" value="GH"/>
</dbReference>
<evidence type="ECO:0000256" key="2">
    <source>
        <dbReference type="ARBA" id="ARBA00022801"/>
    </source>
</evidence>
<evidence type="ECO:0000256" key="1">
    <source>
        <dbReference type="ARBA" id="ARBA00005641"/>
    </source>
</evidence>
<evidence type="ECO:0000313" key="10">
    <source>
        <dbReference type="EMBL" id="MBC8556654.1"/>
    </source>
</evidence>
<reference evidence="10 11" key="1">
    <citation type="submission" date="2020-08" db="EMBL/GenBank/DDBJ databases">
        <title>Genome public.</title>
        <authorList>
            <person name="Liu C."/>
            <person name="Sun Q."/>
        </authorList>
    </citation>
    <scope>NUCLEOTIDE SEQUENCE [LARGE SCALE GENOMIC DNA]</scope>
    <source>
        <strain evidence="10 11">BX3</strain>
    </source>
</reference>
<proteinExistence type="inferred from homology"/>
<feature type="region of interest" description="Disordered" evidence="7">
    <location>
        <begin position="131"/>
        <end position="169"/>
    </location>
</feature>
<evidence type="ECO:0000256" key="8">
    <source>
        <dbReference type="SAM" id="SignalP"/>
    </source>
</evidence>
<dbReference type="PANTHER" id="PTHR31297:SF41">
    <property type="entry name" value="ENDOGLUCANASE, PUTATIVE (AFU_ORTHOLOGUE AFUA_5G01830)-RELATED"/>
    <property type="match status" value="1"/>
</dbReference>
<keyword evidence="5" id="KW-0326">Glycosidase</keyword>
<keyword evidence="3" id="KW-0136">Cellulose degradation</keyword>
<evidence type="ECO:0000256" key="4">
    <source>
        <dbReference type="ARBA" id="ARBA00023277"/>
    </source>
</evidence>
<evidence type="ECO:0000256" key="6">
    <source>
        <dbReference type="ARBA" id="ARBA00023326"/>
    </source>
</evidence>
<feature type="chain" id="PRO_5046425669" evidence="8">
    <location>
        <begin position="28"/>
        <end position="692"/>
    </location>
</feature>
<sequence length="692" mass="76380">MRKNSTKKFFAALLSAAMILTSTGVSMIDGAKADAAGKAVLKQAKKTVSIRQGKKTTLKITKKNIKKVKKIIWTSKNKKIATVSKKGVVKAVKAGKTTITAKVNYKAKGAKKFANKKLKFTVKVTAKKAAATKEPAVSKTPAATASPAPAATAAPSQTPAQPTSKNGIAMYDSGKMDANLTATELMKKMGQGWNLGNTLEACGSAKETQGFTPEDFETFWQKVPTTQTTMDGIHSYGINSVRIPVAWSNMMSDDGKYTINDAYFNRVETVMNYAFKNDMYVILNIHYDSDWWGQFGDKDEAVRQQAWDRFEAFWTQIANRYAEYSEHLVFESANEELGDRLNDDWKKQQTGSLGTGVLTEDECYEVTNKINQKFVDIVRATGGNNVKRQLLIAGYNTDIDKTVDSRFKMPTDIDGNGKDKLSVSIHYYSPSTYCIAEDPKNSWGYDADWGTDEQVAALHTDFDKMSVFTKEGYGVIIGEYGVCSSAKEGVTNFFKEVATYGKQLGFTPVLWDTGVWYNRKSGLFKFKDVAKVYNDVTGANGEIKDNMKETGPVSAKVIEDESTLTKVASWEGTWTRTDGKKGAFETTATEGDITVETNSAYWQMFLTYDWSKLTNPVIRFTFGTDKTSQKADTLQIGYTTKVDGGADLTNFTGVIGKCIALYPSDLEENPYLEISTTAPLASITKVEIFDAK</sequence>
<keyword evidence="6" id="KW-0624">Polysaccharide degradation</keyword>
<dbReference type="SUPFAM" id="SSF51445">
    <property type="entry name" value="(Trans)glycosidases"/>
    <property type="match status" value="1"/>
</dbReference>
<dbReference type="InterPro" id="IPR001547">
    <property type="entry name" value="Glyco_hydro_5"/>
</dbReference>
<feature type="compositionally biased region" description="Low complexity" evidence="7">
    <location>
        <begin position="131"/>
        <end position="164"/>
    </location>
</feature>
<feature type="signal peptide" evidence="8">
    <location>
        <begin position="1"/>
        <end position="27"/>
    </location>
</feature>
<comment type="caution">
    <text evidence="10">The sequence shown here is derived from an EMBL/GenBank/DDBJ whole genome shotgun (WGS) entry which is preliminary data.</text>
</comment>
<dbReference type="PANTHER" id="PTHR31297">
    <property type="entry name" value="GLUCAN ENDO-1,6-BETA-GLUCOSIDASE B"/>
    <property type="match status" value="1"/>
</dbReference>
<dbReference type="EMBL" id="JACRSW010000009">
    <property type="protein sequence ID" value="MBC8556654.1"/>
    <property type="molecule type" value="Genomic_DNA"/>
</dbReference>
<dbReference type="Pfam" id="PF00150">
    <property type="entry name" value="Cellulase"/>
    <property type="match status" value="1"/>
</dbReference>
<dbReference type="Gene3D" id="2.60.40.1080">
    <property type="match status" value="1"/>
</dbReference>
<accession>A0ABR7MS74</accession>
<dbReference type="RefSeq" id="WP_249302942.1">
    <property type="nucleotide sequence ID" value="NZ_JACRSW010000009.1"/>
</dbReference>
<dbReference type="InterPro" id="IPR008964">
    <property type="entry name" value="Invasin/intimin_cell_adhesion"/>
</dbReference>
<evidence type="ECO:0000256" key="3">
    <source>
        <dbReference type="ARBA" id="ARBA00023001"/>
    </source>
</evidence>
<evidence type="ECO:0000256" key="7">
    <source>
        <dbReference type="SAM" id="MobiDB-lite"/>
    </source>
</evidence>
<keyword evidence="2" id="KW-0378">Hydrolase</keyword>
<protein>
    <submittedName>
        <fullName evidence="10">Cellulase family glycosylhydrolase</fullName>
    </submittedName>
</protein>
<dbReference type="InterPro" id="IPR003343">
    <property type="entry name" value="Big_2"/>
</dbReference>
<dbReference type="InterPro" id="IPR050386">
    <property type="entry name" value="Glycosyl_hydrolase_5"/>
</dbReference>
<keyword evidence="4" id="KW-0119">Carbohydrate metabolism</keyword>
<keyword evidence="8" id="KW-0732">Signal</keyword>
<dbReference type="SUPFAM" id="SSF49373">
    <property type="entry name" value="Invasin/intimin cell-adhesion fragments"/>
    <property type="match status" value="1"/>
</dbReference>
<evidence type="ECO:0000313" key="11">
    <source>
        <dbReference type="Proteomes" id="UP000637513"/>
    </source>
</evidence>
<dbReference type="Gene3D" id="3.20.20.80">
    <property type="entry name" value="Glycosidases"/>
    <property type="match status" value="1"/>
</dbReference>
<evidence type="ECO:0000259" key="9">
    <source>
        <dbReference type="SMART" id="SM00635"/>
    </source>
</evidence>
<dbReference type="SMART" id="SM00635">
    <property type="entry name" value="BID_2"/>
    <property type="match status" value="1"/>
</dbReference>
<gene>
    <name evidence="10" type="ORF">H8700_02865</name>
</gene>
<dbReference type="Proteomes" id="UP000637513">
    <property type="component" value="Unassembled WGS sequence"/>
</dbReference>